<dbReference type="EMBL" id="JACRSR010000001">
    <property type="protein sequence ID" value="MBC8531150.1"/>
    <property type="molecule type" value="Genomic_DNA"/>
</dbReference>
<accession>A0A926D691</accession>
<dbReference type="InterPro" id="IPR013022">
    <property type="entry name" value="Xyl_isomerase-like_TIM-brl"/>
</dbReference>
<dbReference type="SMART" id="SM00518">
    <property type="entry name" value="AP2Ec"/>
    <property type="match status" value="1"/>
</dbReference>
<sequence length="281" mass="31463">MIRFGPAGNSQSFYNEGFKHTKQAAAWLKERGLNAFEYSFGRGVRLKEETGRDIAAEFDASGIAMSVHAPYYINFCTDDPEKREASINFLLQAMRAGTYLNAKRTVFHPGSCSKMDRETAKGYAMEAFKEALERIKAEGLMGLPCPETMGKINQFGTLDEVLELCTLREDLVPTIDFGHLDARGIGAIKGRAEYEAILDAIENKLGRDRLRMMHVHFSKIEHTKAGEKRHVTFADEGFTPDFLPLAELVAERDLTPVIICESAGTQAEDALAMKEMYESFR</sequence>
<dbReference type="InterPro" id="IPR036237">
    <property type="entry name" value="Xyl_isomerase-like_sf"/>
</dbReference>
<dbReference type="GO" id="GO:0008081">
    <property type="term" value="F:phosphoric diester hydrolase activity"/>
    <property type="evidence" value="ECO:0007669"/>
    <property type="project" value="TreeGrafter"/>
</dbReference>
<dbReference type="Pfam" id="PF01261">
    <property type="entry name" value="AP_endonuc_2"/>
    <property type="match status" value="1"/>
</dbReference>
<reference evidence="2" key="1">
    <citation type="submission" date="2020-08" db="EMBL/GenBank/DDBJ databases">
        <title>Genome public.</title>
        <authorList>
            <person name="Liu C."/>
            <person name="Sun Q."/>
        </authorList>
    </citation>
    <scope>NUCLEOTIDE SEQUENCE</scope>
    <source>
        <strain evidence="2">NSJ-53</strain>
    </source>
</reference>
<feature type="domain" description="Xylose isomerase-like TIM barrel" evidence="1">
    <location>
        <begin position="26"/>
        <end position="270"/>
    </location>
</feature>
<comment type="caution">
    <text evidence="2">The sequence shown here is derived from an EMBL/GenBank/DDBJ whole genome shotgun (WGS) entry which is preliminary data.</text>
</comment>
<evidence type="ECO:0000313" key="3">
    <source>
        <dbReference type="Proteomes" id="UP000623172"/>
    </source>
</evidence>
<dbReference type="GO" id="GO:0008270">
    <property type="term" value="F:zinc ion binding"/>
    <property type="evidence" value="ECO:0007669"/>
    <property type="project" value="InterPro"/>
</dbReference>
<gene>
    <name evidence="2" type="ORF">H8696_04725</name>
</gene>
<dbReference type="Gene3D" id="3.20.20.150">
    <property type="entry name" value="Divalent-metal-dependent TIM barrel enzymes"/>
    <property type="match status" value="1"/>
</dbReference>
<dbReference type="RefSeq" id="WP_249315238.1">
    <property type="nucleotide sequence ID" value="NZ_JACRSR010000001.1"/>
</dbReference>
<dbReference type="PANTHER" id="PTHR21445">
    <property type="entry name" value="ENDONUCLEASE IV ENDODEOXYRIBONUCLEASE IV"/>
    <property type="match status" value="1"/>
</dbReference>
<proteinExistence type="predicted"/>
<dbReference type="GO" id="GO:0003906">
    <property type="term" value="F:DNA-(apurinic or apyrimidinic site) endonuclease activity"/>
    <property type="evidence" value="ECO:0007669"/>
    <property type="project" value="TreeGrafter"/>
</dbReference>
<dbReference type="GO" id="GO:0003677">
    <property type="term" value="F:DNA binding"/>
    <property type="evidence" value="ECO:0007669"/>
    <property type="project" value="InterPro"/>
</dbReference>
<protein>
    <submittedName>
        <fullName evidence="2">TIM barrel protein</fullName>
    </submittedName>
</protein>
<dbReference type="AlphaFoldDB" id="A0A926D691"/>
<dbReference type="PANTHER" id="PTHR21445:SF0">
    <property type="entry name" value="APURINIC-APYRIMIDINIC ENDONUCLEASE"/>
    <property type="match status" value="1"/>
</dbReference>
<name>A0A926D691_9FIRM</name>
<evidence type="ECO:0000313" key="2">
    <source>
        <dbReference type="EMBL" id="MBC8531150.1"/>
    </source>
</evidence>
<organism evidence="2 3">
    <name type="scientific">Gehongia tenuis</name>
    <dbReference type="NCBI Taxonomy" id="2763655"/>
    <lineage>
        <taxon>Bacteria</taxon>
        <taxon>Bacillati</taxon>
        <taxon>Bacillota</taxon>
        <taxon>Clostridia</taxon>
        <taxon>Christensenellales</taxon>
        <taxon>Christensenellaceae</taxon>
        <taxon>Gehongia</taxon>
    </lineage>
</organism>
<dbReference type="SUPFAM" id="SSF51658">
    <property type="entry name" value="Xylose isomerase-like"/>
    <property type="match status" value="1"/>
</dbReference>
<dbReference type="GO" id="GO:0006284">
    <property type="term" value="P:base-excision repair"/>
    <property type="evidence" value="ECO:0007669"/>
    <property type="project" value="TreeGrafter"/>
</dbReference>
<dbReference type="Proteomes" id="UP000623172">
    <property type="component" value="Unassembled WGS sequence"/>
</dbReference>
<evidence type="ECO:0000259" key="1">
    <source>
        <dbReference type="Pfam" id="PF01261"/>
    </source>
</evidence>
<keyword evidence="3" id="KW-1185">Reference proteome</keyword>
<dbReference type="InterPro" id="IPR001719">
    <property type="entry name" value="AP_endonuc_2"/>
</dbReference>